<evidence type="ECO:0000256" key="1">
    <source>
        <dbReference type="ARBA" id="ARBA00034118"/>
    </source>
</evidence>
<accession>A0AA36CDS2</accession>
<dbReference type="Pfam" id="PF10169">
    <property type="entry name" value="LLPH"/>
    <property type="match status" value="1"/>
</dbReference>
<name>A0AA36CDS2_9BILA</name>
<evidence type="ECO:0000313" key="3">
    <source>
        <dbReference type="Proteomes" id="UP001177023"/>
    </source>
</evidence>
<dbReference type="GO" id="GO:0097484">
    <property type="term" value="P:dendrite extension"/>
    <property type="evidence" value="ECO:0007669"/>
    <property type="project" value="TreeGrafter"/>
</dbReference>
<keyword evidence="3" id="KW-1185">Reference proteome</keyword>
<evidence type="ECO:0000313" key="2">
    <source>
        <dbReference type="EMBL" id="CAJ0567141.1"/>
    </source>
</evidence>
<dbReference type="Proteomes" id="UP001177023">
    <property type="component" value="Unassembled WGS sequence"/>
</dbReference>
<dbReference type="EMBL" id="CATQJA010001410">
    <property type="protein sequence ID" value="CAJ0567141.1"/>
    <property type="molecule type" value="Genomic_DNA"/>
</dbReference>
<dbReference type="PANTHER" id="PTHR34253">
    <property type="entry name" value="PROTEIN LLP HOMOLOG"/>
    <property type="match status" value="1"/>
</dbReference>
<proteinExistence type="inferred from homology"/>
<gene>
    <name evidence="2" type="ORF">MSPICULIGERA_LOCUS5704</name>
</gene>
<dbReference type="GO" id="GO:0003723">
    <property type="term" value="F:RNA binding"/>
    <property type="evidence" value="ECO:0007669"/>
    <property type="project" value="TreeGrafter"/>
</dbReference>
<organism evidence="2 3">
    <name type="scientific">Mesorhabditis spiculigera</name>
    <dbReference type="NCBI Taxonomy" id="96644"/>
    <lineage>
        <taxon>Eukaryota</taxon>
        <taxon>Metazoa</taxon>
        <taxon>Ecdysozoa</taxon>
        <taxon>Nematoda</taxon>
        <taxon>Chromadorea</taxon>
        <taxon>Rhabditida</taxon>
        <taxon>Rhabditina</taxon>
        <taxon>Rhabditomorpha</taxon>
        <taxon>Rhabditoidea</taxon>
        <taxon>Rhabditidae</taxon>
        <taxon>Mesorhabditinae</taxon>
        <taxon>Mesorhabditis</taxon>
    </lineage>
</organism>
<comment type="caution">
    <text evidence="2">The sequence shown here is derived from an EMBL/GenBank/DDBJ whole genome shotgun (WGS) entry which is preliminary data.</text>
</comment>
<reference evidence="2" key="1">
    <citation type="submission" date="2023-06" db="EMBL/GenBank/DDBJ databases">
        <authorList>
            <person name="Delattre M."/>
        </authorList>
    </citation>
    <scope>NUCLEOTIDE SEQUENCE</scope>
    <source>
        <strain evidence="2">AF72</strain>
    </source>
</reference>
<dbReference type="InterPro" id="IPR018784">
    <property type="entry name" value="LLPH-like"/>
</dbReference>
<dbReference type="PANTHER" id="PTHR34253:SF1">
    <property type="entry name" value="PROTEIN LLP HOMOLOG"/>
    <property type="match status" value="1"/>
</dbReference>
<comment type="similarity">
    <text evidence="1">Belongs to the learning-associated protein family.</text>
</comment>
<feature type="non-terminal residue" evidence="2">
    <location>
        <position position="93"/>
    </location>
</feature>
<dbReference type="GO" id="GO:0005730">
    <property type="term" value="C:nucleolus"/>
    <property type="evidence" value="ECO:0007669"/>
    <property type="project" value="TreeGrafter"/>
</dbReference>
<dbReference type="AlphaFoldDB" id="A0AA36CDS2"/>
<sequence>MAKSLRSKFKRKMRSIARVKKEPKVLKKLEETLATTTKDELNAELNARKEAQMETDAAATVPATINLKTMKKADGSYPIKKAKHGAKKAAQPK</sequence>
<dbReference type="GO" id="GO:0001099">
    <property type="term" value="F:basal RNA polymerase II transcription machinery binding"/>
    <property type="evidence" value="ECO:0007669"/>
    <property type="project" value="TreeGrafter"/>
</dbReference>
<protein>
    <submittedName>
        <fullName evidence="2">Uncharacterized protein</fullName>
    </submittedName>
</protein>